<evidence type="ECO:0000313" key="10">
    <source>
        <dbReference type="Proteomes" id="UP000886667"/>
    </source>
</evidence>
<evidence type="ECO:0000256" key="3">
    <source>
        <dbReference type="ARBA" id="ARBA00022643"/>
    </source>
</evidence>
<dbReference type="SUPFAM" id="SSF82114">
    <property type="entry name" value="Riboflavin kinase-like"/>
    <property type="match status" value="1"/>
</dbReference>
<evidence type="ECO:0000259" key="8">
    <source>
        <dbReference type="Pfam" id="PF01687"/>
    </source>
</evidence>
<name>A0A9E4KDB7_9GAMM</name>
<evidence type="ECO:0000256" key="7">
    <source>
        <dbReference type="ARBA" id="ARBA00047880"/>
    </source>
</evidence>
<evidence type="ECO:0000256" key="2">
    <source>
        <dbReference type="ARBA" id="ARBA00022630"/>
    </source>
</evidence>
<feature type="domain" description="Riboflavin kinase" evidence="8">
    <location>
        <begin position="2"/>
        <end position="31"/>
    </location>
</feature>
<sequence>MAKLRDQENFESFEVLREQILLDADQARAILAGVE</sequence>
<evidence type="ECO:0000256" key="1">
    <source>
        <dbReference type="ARBA" id="ARBA00012105"/>
    </source>
</evidence>
<keyword evidence="2" id="KW-0285">Flavoprotein</keyword>
<evidence type="ECO:0000313" key="9">
    <source>
        <dbReference type="EMBL" id="MCG7947129.1"/>
    </source>
</evidence>
<organism evidence="9 10">
    <name type="scientific">Candidatus Thiodiazotropha taylori</name>
    <dbReference type="NCBI Taxonomy" id="2792791"/>
    <lineage>
        <taxon>Bacteria</taxon>
        <taxon>Pseudomonadati</taxon>
        <taxon>Pseudomonadota</taxon>
        <taxon>Gammaproteobacteria</taxon>
        <taxon>Chromatiales</taxon>
        <taxon>Sedimenticolaceae</taxon>
        <taxon>Candidatus Thiodiazotropha</taxon>
    </lineage>
</organism>
<dbReference type="InterPro" id="IPR023465">
    <property type="entry name" value="Riboflavin_kinase_dom_sf"/>
</dbReference>
<comment type="catalytic activity">
    <reaction evidence="7">
        <text>riboflavin + ATP = FMN + ADP + H(+)</text>
        <dbReference type="Rhea" id="RHEA:14357"/>
        <dbReference type="ChEBI" id="CHEBI:15378"/>
        <dbReference type="ChEBI" id="CHEBI:30616"/>
        <dbReference type="ChEBI" id="CHEBI:57986"/>
        <dbReference type="ChEBI" id="CHEBI:58210"/>
        <dbReference type="ChEBI" id="CHEBI:456216"/>
        <dbReference type="EC" id="2.7.1.26"/>
    </reaction>
</comment>
<dbReference type="Gene3D" id="2.40.30.30">
    <property type="entry name" value="Riboflavin kinase-like"/>
    <property type="match status" value="1"/>
</dbReference>
<dbReference type="GO" id="GO:0005524">
    <property type="term" value="F:ATP binding"/>
    <property type="evidence" value="ECO:0007669"/>
    <property type="project" value="UniProtKB-KW"/>
</dbReference>
<protein>
    <recommendedName>
        <fullName evidence="1">riboflavin kinase</fullName>
        <ecNumber evidence="1">2.7.1.26</ecNumber>
    </recommendedName>
</protein>
<dbReference type="EMBL" id="JAEPCM010000430">
    <property type="protein sequence ID" value="MCG7947129.1"/>
    <property type="molecule type" value="Genomic_DNA"/>
</dbReference>
<evidence type="ECO:0000256" key="4">
    <source>
        <dbReference type="ARBA" id="ARBA00022679"/>
    </source>
</evidence>
<keyword evidence="6" id="KW-0067">ATP-binding</keyword>
<keyword evidence="3" id="KW-0288">FMN</keyword>
<dbReference type="GO" id="GO:0009231">
    <property type="term" value="P:riboflavin biosynthetic process"/>
    <property type="evidence" value="ECO:0007669"/>
    <property type="project" value="InterPro"/>
</dbReference>
<keyword evidence="5" id="KW-0547">Nucleotide-binding</keyword>
<dbReference type="EC" id="2.7.1.26" evidence="1"/>
<proteinExistence type="predicted"/>
<gene>
    <name evidence="9" type="ORF">JAZ07_12365</name>
</gene>
<keyword evidence="9" id="KW-0418">Kinase</keyword>
<evidence type="ECO:0000256" key="6">
    <source>
        <dbReference type="ARBA" id="ARBA00022840"/>
    </source>
</evidence>
<dbReference type="Proteomes" id="UP000886667">
    <property type="component" value="Unassembled WGS sequence"/>
</dbReference>
<dbReference type="InterPro" id="IPR015865">
    <property type="entry name" value="Riboflavin_kinase_bac/euk"/>
</dbReference>
<comment type="caution">
    <text evidence="9">The sequence shown here is derived from an EMBL/GenBank/DDBJ whole genome shotgun (WGS) entry which is preliminary data.</text>
</comment>
<dbReference type="GO" id="GO:0008531">
    <property type="term" value="F:riboflavin kinase activity"/>
    <property type="evidence" value="ECO:0007669"/>
    <property type="project" value="UniProtKB-EC"/>
</dbReference>
<keyword evidence="4" id="KW-0808">Transferase</keyword>
<dbReference type="AlphaFoldDB" id="A0A9E4KDB7"/>
<reference evidence="9" key="1">
    <citation type="journal article" date="2021" name="Proc. Natl. Acad. Sci. U.S.A.">
        <title>Global biogeography of chemosynthetic symbionts reveals both localized and globally distributed symbiont groups. .</title>
        <authorList>
            <person name="Osvatic J.T."/>
            <person name="Wilkins L.G.E."/>
            <person name="Leibrecht L."/>
            <person name="Leray M."/>
            <person name="Zauner S."/>
            <person name="Polzin J."/>
            <person name="Camacho Y."/>
            <person name="Gros O."/>
            <person name="van Gils J.A."/>
            <person name="Eisen J.A."/>
            <person name="Petersen J.M."/>
            <person name="Yuen B."/>
        </authorList>
    </citation>
    <scope>NUCLEOTIDE SEQUENCE</scope>
    <source>
        <strain evidence="9">MAGclacostrist064TRANS</strain>
    </source>
</reference>
<evidence type="ECO:0000256" key="5">
    <source>
        <dbReference type="ARBA" id="ARBA00022741"/>
    </source>
</evidence>
<dbReference type="Pfam" id="PF01687">
    <property type="entry name" value="Flavokinase"/>
    <property type="match status" value="1"/>
</dbReference>
<accession>A0A9E4KDB7</accession>